<name>A0A0N9NAG3_9ACTN</name>
<dbReference type="InterPro" id="IPR036390">
    <property type="entry name" value="WH_DNA-bd_sf"/>
</dbReference>
<dbReference type="RefSeq" id="WP_062391950.1">
    <property type="nucleotide sequence ID" value="NZ_CP011853.1"/>
</dbReference>
<dbReference type="InterPro" id="IPR036388">
    <property type="entry name" value="WH-like_DNA-bd_sf"/>
</dbReference>
<protein>
    <submittedName>
        <fullName evidence="2">MarR family transcriptional regulator</fullName>
    </submittedName>
</protein>
<dbReference type="Proteomes" id="UP000063789">
    <property type="component" value="Chromosome"/>
</dbReference>
<sequence>MTAAAKRRAWRLFIENSARIQTELDRRLRADGLCLADYHVLLLLHEAPGRRLRMNELSRAMVFSKSRLTYQVAALCKRGWLRRESAPEDRRGSYAVLTDDGAAAFEGAARKHGADVDELFFSAVSTDDAVPLAAAMQALADHLDHCEKTS</sequence>
<dbReference type="EMBL" id="CP011853">
    <property type="protein sequence ID" value="ALG83986.1"/>
    <property type="molecule type" value="Genomic_DNA"/>
</dbReference>
<dbReference type="PATRIC" id="fig|1136941.3.peg.1020"/>
<evidence type="ECO:0000313" key="2">
    <source>
        <dbReference type="EMBL" id="ALG83986.1"/>
    </source>
</evidence>
<evidence type="ECO:0000259" key="1">
    <source>
        <dbReference type="PROSITE" id="PS50995"/>
    </source>
</evidence>
<keyword evidence="3" id="KW-1185">Reference proteome</keyword>
<organism evidence="2 3">
    <name type="scientific">Gordonia phthalatica</name>
    <dbReference type="NCBI Taxonomy" id="1136941"/>
    <lineage>
        <taxon>Bacteria</taxon>
        <taxon>Bacillati</taxon>
        <taxon>Actinomycetota</taxon>
        <taxon>Actinomycetes</taxon>
        <taxon>Mycobacteriales</taxon>
        <taxon>Gordoniaceae</taxon>
        <taxon>Gordonia</taxon>
    </lineage>
</organism>
<evidence type="ECO:0000313" key="3">
    <source>
        <dbReference type="Proteomes" id="UP000063789"/>
    </source>
</evidence>
<dbReference type="PANTHER" id="PTHR33164:SF99">
    <property type="entry name" value="MARR FAMILY REGULATORY PROTEIN"/>
    <property type="match status" value="1"/>
</dbReference>
<dbReference type="STRING" id="1136941.ACH46_04990"/>
<accession>A0A0N9NAG3</accession>
<dbReference type="GO" id="GO:0006950">
    <property type="term" value="P:response to stress"/>
    <property type="evidence" value="ECO:0007669"/>
    <property type="project" value="TreeGrafter"/>
</dbReference>
<dbReference type="InterPro" id="IPR039422">
    <property type="entry name" value="MarR/SlyA-like"/>
</dbReference>
<proteinExistence type="predicted"/>
<dbReference type="OrthoDB" id="8635520at2"/>
<gene>
    <name evidence="2" type="ORF">ACH46_04990</name>
</gene>
<feature type="domain" description="HTH marR-type" evidence="1">
    <location>
        <begin position="1"/>
        <end position="141"/>
    </location>
</feature>
<dbReference type="Gene3D" id="1.10.10.10">
    <property type="entry name" value="Winged helix-like DNA-binding domain superfamily/Winged helix DNA-binding domain"/>
    <property type="match status" value="1"/>
</dbReference>
<dbReference type="KEGG" id="goq:ACH46_04990"/>
<reference evidence="3" key="1">
    <citation type="submission" date="2015-06" db="EMBL/GenBank/DDBJ databases">
        <title>Complete genome sequence and metabolic analysis of phthalate degradation pathway in Gordonia sp. QH-11.</title>
        <authorList>
            <person name="Jin D."/>
            <person name="Kong X."/>
            <person name="Bai Z."/>
        </authorList>
    </citation>
    <scope>NUCLEOTIDE SEQUENCE [LARGE SCALE GENOMIC DNA]</scope>
    <source>
        <strain evidence="3">QH-11</strain>
    </source>
</reference>
<dbReference type="GO" id="GO:0003700">
    <property type="term" value="F:DNA-binding transcription factor activity"/>
    <property type="evidence" value="ECO:0007669"/>
    <property type="project" value="InterPro"/>
</dbReference>
<dbReference type="SUPFAM" id="SSF46785">
    <property type="entry name" value="Winged helix' DNA-binding domain"/>
    <property type="match status" value="1"/>
</dbReference>
<dbReference type="InterPro" id="IPR000835">
    <property type="entry name" value="HTH_MarR-typ"/>
</dbReference>
<reference evidence="2 3" key="2">
    <citation type="journal article" date="2017" name="Int. J. Syst. Evol. Microbiol.">
        <title>Gordonia phthalatica sp. nov., a di-n-butyl phthalate-degrading bacterium isolated from activated sludge.</title>
        <authorList>
            <person name="Jin D."/>
            <person name="Kong X."/>
            <person name="Jia M."/>
            <person name="Yu X."/>
            <person name="Wang X."/>
            <person name="Zhuang X."/>
            <person name="Deng Y."/>
            <person name="Bai Z."/>
        </authorList>
    </citation>
    <scope>NUCLEOTIDE SEQUENCE [LARGE SCALE GENOMIC DNA]</scope>
    <source>
        <strain evidence="2 3">QH-11</strain>
    </source>
</reference>
<dbReference type="AlphaFoldDB" id="A0A0N9NAG3"/>
<dbReference type="SMART" id="SM00347">
    <property type="entry name" value="HTH_MARR"/>
    <property type="match status" value="1"/>
</dbReference>
<dbReference type="Pfam" id="PF12802">
    <property type="entry name" value="MarR_2"/>
    <property type="match status" value="1"/>
</dbReference>
<dbReference type="PROSITE" id="PS50995">
    <property type="entry name" value="HTH_MARR_2"/>
    <property type="match status" value="1"/>
</dbReference>
<dbReference type="PANTHER" id="PTHR33164">
    <property type="entry name" value="TRANSCRIPTIONAL REGULATOR, MARR FAMILY"/>
    <property type="match status" value="1"/>
</dbReference>